<feature type="compositionally biased region" description="Polar residues" evidence="1">
    <location>
        <begin position="1"/>
        <end position="10"/>
    </location>
</feature>
<feature type="transmembrane region" description="Helical" evidence="2">
    <location>
        <begin position="46"/>
        <end position="66"/>
    </location>
</feature>
<keyword evidence="2" id="KW-1133">Transmembrane helix</keyword>
<sequence>MEEDVCSNNLRGDLQAGGRRHPNPAKPEPKFHRMEDMSALRAKTEAGWVLAGALVLSGFLFFRYLIKEMSSRPEGEILCIWSFSSQKIFRYARNDRSKLRCHPWRNDGSGLNKYTDGTISVTPT</sequence>
<keyword evidence="2" id="KW-0472">Membrane</keyword>
<dbReference type="AlphaFoldDB" id="A0A450U7L6"/>
<feature type="region of interest" description="Disordered" evidence="1">
    <location>
        <begin position="1"/>
        <end position="30"/>
    </location>
</feature>
<protein>
    <submittedName>
        <fullName evidence="3">Uncharacterized protein</fullName>
    </submittedName>
</protein>
<evidence type="ECO:0000256" key="2">
    <source>
        <dbReference type="SAM" id="Phobius"/>
    </source>
</evidence>
<gene>
    <name evidence="3" type="ORF">BECKLFY1418B_GA0070995_100810</name>
</gene>
<evidence type="ECO:0000313" key="3">
    <source>
        <dbReference type="EMBL" id="VFJ87828.1"/>
    </source>
</evidence>
<organism evidence="3">
    <name type="scientific">Candidatus Kentrum sp. LFY</name>
    <dbReference type="NCBI Taxonomy" id="2126342"/>
    <lineage>
        <taxon>Bacteria</taxon>
        <taxon>Pseudomonadati</taxon>
        <taxon>Pseudomonadota</taxon>
        <taxon>Gammaproteobacteria</taxon>
        <taxon>Candidatus Kentrum</taxon>
    </lineage>
</organism>
<reference evidence="3" key="1">
    <citation type="submission" date="2019-02" db="EMBL/GenBank/DDBJ databases">
        <authorList>
            <person name="Gruber-Vodicka R. H."/>
            <person name="Seah K. B. B."/>
        </authorList>
    </citation>
    <scope>NUCLEOTIDE SEQUENCE</scope>
    <source>
        <strain evidence="3">BECK_M7</strain>
    </source>
</reference>
<dbReference type="EMBL" id="CAADFF010000008">
    <property type="protein sequence ID" value="VFJ87828.1"/>
    <property type="molecule type" value="Genomic_DNA"/>
</dbReference>
<accession>A0A450U7L6</accession>
<name>A0A450U7L6_9GAMM</name>
<keyword evidence="2" id="KW-0812">Transmembrane</keyword>
<evidence type="ECO:0000256" key="1">
    <source>
        <dbReference type="SAM" id="MobiDB-lite"/>
    </source>
</evidence>
<proteinExistence type="predicted"/>